<dbReference type="Gene3D" id="3.40.30.50">
    <property type="entry name" value="Sep15/SelM thioredoxin-like domain, active-site redox motif"/>
    <property type="match status" value="1"/>
</dbReference>
<evidence type="ECO:0000256" key="2">
    <source>
        <dbReference type="SAM" id="SignalP"/>
    </source>
</evidence>
<comment type="caution">
    <text evidence="3">The sequence shown here is derived from an EMBL/GenBank/DDBJ whole genome shotgun (WGS) entry which is preliminary data.</text>
</comment>
<evidence type="ECO:0000313" key="4">
    <source>
        <dbReference type="EMBL" id="PAA91727.1"/>
    </source>
</evidence>
<dbReference type="Proteomes" id="UP000215902">
    <property type="component" value="Unassembled WGS sequence"/>
</dbReference>
<proteinExistence type="predicted"/>
<feature type="region of interest" description="Disordered" evidence="1">
    <location>
        <begin position="146"/>
        <end position="171"/>
    </location>
</feature>
<reference evidence="3 5" key="1">
    <citation type="submission" date="2017-06" db="EMBL/GenBank/DDBJ databases">
        <title>A platform for efficient transgenesis in Macrostomum lignano, a flatworm model organism for stem cell research.</title>
        <authorList>
            <person name="Berezikov E."/>
        </authorList>
    </citation>
    <scope>NUCLEOTIDE SEQUENCE [LARGE SCALE GENOMIC DNA]</scope>
    <source>
        <strain evidence="3">DV1</strain>
        <tissue evidence="3">Whole organism</tissue>
    </source>
</reference>
<accession>A0A267EP86</accession>
<sequence length="171" mass="19593">MATLRTRSVAAVAAICCILYLASVITAASNEGDSQSAQKAKRPKYNETRFKEVIIRGNVEWNRTRKDDDMRPSYAMLHAHLQCGSNLTNIKEFVKSILQEEYWPNVYWKNGQDAKPTLYIFTQEKKYAHRIDVLDKSSDEIKDLLRGYGFNGTPDPPEEEAEEDKNTKTEL</sequence>
<evidence type="ECO:0000313" key="5">
    <source>
        <dbReference type="Proteomes" id="UP000215902"/>
    </source>
</evidence>
<keyword evidence="2" id="KW-0732">Signal</keyword>
<dbReference type="AlphaFoldDB" id="A0A267EP86"/>
<dbReference type="InterPro" id="IPR038219">
    <property type="entry name" value="Sep15/SelM_sf"/>
</dbReference>
<organism evidence="3 5">
    <name type="scientific">Macrostomum lignano</name>
    <dbReference type="NCBI Taxonomy" id="282301"/>
    <lineage>
        <taxon>Eukaryota</taxon>
        <taxon>Metazoa</taxon>
        <taxon>Spiralia</taxon>
        <taxon>Lophotrochozoa</taxon>
        <taxon>Platyhelminthes</taxon>
        <taxon>Rhabditophora</taxon>
        <taxon>Macrostomorpha</taxon>
        <taxon>Macrostomida</taxon>
        <taxon>Macrostomidae</taxon>
        <taxon>Macrostomum</taxon>
    </lineage>
</organism>
<feature type="signal peptide" evidence="2">
    <location>
        <begin position="1"/>
        <end position="27"/>
    </location>
</feature>
<keyword evidence="5" id="KW-1185">Reference proteome</keyword>
<dbReference type="InterPro" id="IPR036249">
    <property type="entry name" value="Thioredoxin-like_sf"/>
</dbReference>
<evidence type="ECO:0008006" key="6">
    <source>
        <dbReference type="Google" id="ProtNLM"/>
    </source>
</evidence>
<dbReference type="EMBL" id="NIVC01000076">
    <property type="protein sequence ID" value="PAA91727.1"/>
    <property type="molecule type" value="Genomic_DNA"/>
</dbReference>
<evidence type="ECO:0000256" key="1">
    <source>
        <dbReference type="SAM" id="MobiDB-lite"/>
    </source>
</evidence>
<gene>
    <name evidence="3" type="ORF">BOX15_Mlig003938g1</name>
    <name evidence="4" type="ORF">BOX15_Mlig003938g3</name>
</gene>
<dbReference type="EMBL" id="NIVC01001852">
    <property type="protein sequence ID" value="PAA63355.1"/>
    <property type="molecule type" value="Genomic_DNA"/>
</dbReference>
<protein>
    <recommendedName>
        <fullName evidence="6">Sep15_SelM domain-containing protein</fullName>
    </recommendedName>
</protein>
<dbReference type="SUPFAM" id="SSF52833">
    <property type="entry name" value="Thioredoxin-like"/>
    <property type="match status" value="1"/>
</dbReference>
<feature type="chain" id="PRO_5011916032" description="Sep15_SelM domain-containing protein" evidence="2">
    <location>
        <begin position="28"/>
        <end position="171"/>
    </location>
</feature>
<evidence type="ECO:0000313" key="3">
    <source>
        <dbReference type="EMBL" id="PAA63355.1"/>
    </source>
</evidence>
<name>A0A267EP86_9PLAT</name>